<keyword evidence="4" id="KW-1185">Reference proteome</keyword>
<evidence type="ECO:0000313" key="4">
    <source>
        <dbReference type="Proteomes" id="UP000555552"/>
    </source>
</evidence>
<dbReference type="Proteomes" id="UP000555552">
    <property type="component" value="Unassembled WGS sequence"/>
</dbReference>
<evidence type="ECO:0000256" key="2">
    <source>
        <dbReference type="SAM" id="Phobius"/>
    </source>
</evidence>
<dbReference type="AlphaFoldDB" id="A0A849BKD0"/>
<dbReference type="RefSeq" id="WP_171201618.1">
    <property type="nucleotide sequence ID" value="NZ_BAAANP010000007.1"/>
</dbReference>
<comment type="caution">
    <text evidence="3">The sequence shown here is derived from an EMBL/GenBank/DDBJ whole genome shotgun (WGS) entry which is preliminary data.</text>
</comment>
<protein>
    <submittedName>
        <fullName evidence="3">Uncharacterized protein</fullName>
    </submittedName>
</protein>
<organism evidence="3 4">
    <name type="scientific">Pseudokineococcus marinus</name>
    <dbReference type="NCBI Taxonomy" id="351215"/>
    <lineage>
        <taxon>Bacteria</taxon>
        <taxon>Bacillati</taxon>
        <taxon>Actinomycetota</taxon>
        <taxon>Actinomycetes</taxon>
        <taxon>Kineosporiales</taxon>
        <taxon>Kineosporiaceae</taxon>
        <taxon>Pseudokineococcus</taxon>
    </lineage>
</organism>
<proteinExistence type="predicted"/>
<gene>
    <name evidence="3" type="ORF">HLB09_01350</name>
</gene>
<evidence type="ECO:0000313" key="3">
    <source>
        <dbReference type="EMBL" id="NNH21753.1"/>
    </source>
</evidence>
<sequence length="182" mass="20288">MSASQQERRPAPRQRRKQQKTNQAITDLLQSIDRSLPREGRLVAQADQELARWAVEADARVSRRKRSSGFWRVFGRVKDVYLLVYGFFAGASGLSVLVDRQALDGGTVALLLVVGGALNAGMGFANAKELSQDRYRAASDWADFASKASAALAEDLGPKLEQREQLRAEKRRIEVQDRDETL</sequence>
<dbReference type="EMBL" id="JABEMA010000007">
    <property type="protein sequence ID" value="NNH21753.1"/>
    <property type="molecule type" value="Genomic_DNA"/>
</dbReference>
<evidence type="ECO:0000256" key="1">
    <source>
        <dbReference type="SAM" id="MobiDB-lite"/>
    </source>
</evidence>
<keyword evidence="2" id="KW-0812">Transmembrane</keyword>
<name>A0A849BKD0_9ACTN</name>
<feature type="transmembrane region" description="Helical" evidence="2">
    <location>
        <begin position="109"/>
        <end position="127"/>
    </location>
</feature>
<feature type="region of interest" description="Disordered" evidence="1">
    <location>
        <begin position="1"/>
        <end position="22"/>
    </location>
</feature>
<feature type="transmembrane region" description="Helical" evidence="2">
    <location>
        <begin position="80"/>
        <end position="97"/>
    </location>
</feature>
<feature type="compositionally biased region" description="Basic and acidic residues" evidence="1">
    <location>
        <begin position="1"/>
        <end position="10"/>
    </location>
</feature>
<accession>A0A849BKD0</accession>
<reference evidence="3 4" key="1">
    <citation type="submission" date="2020-05" db="EMBL/GenBank/DDBJ databases">
        <title>MicrobeNet Type strains.</title>
        <authorList>
            <person name="Nicholson A.C."/>
        </authorList>
    </citation>
    <scope>NUCLEOTIDE SEQUENCE [LARGE SCALE GENOMIC DNA]</scope>
    <source>
        <strain evidence="3 4">JCM 14547</strain>
    </source>
</reference>
<keyword evidence="2" id="KW-1133">Transmembrane helix</keyword>
<keyword evidence="2" id="KW-0472">Membrane</keyword>